<evidence type="ECO:0000256" key="22">
    <source>
        <dbReference type="ARBA" id="ARBA00032743"/>
    </source>
</evidence>
<evidence type="ECO:0000256" key="24">
    <source>
        <dbReference type="SAM" id="Phobius"/>
    </source>
</evidence>
<keyword evidence="26" id="KW-1185">Reference proteome</keyword>
<keyword evidence="13 24" id="KW-1133">Transmembrane helix</keyword>
<comment type="subcellular location">
    <subcellularLocation>
        <location evidence="2">Cell membrane</location>
        <topology evidence="2">Multi-pass membrane protein</topology>
    </subcellularLocation>
</comment>
<evidence type="ECO:0000256" key="11">
    <source>
        <dbReference type="ARBA" id="ARBA00022692"/>
    </source>
</evidence>
<protein>
    <recommendedName>
        <fullName evidence="7">Phosphatidate cytidylyltransferase</fullName>
        <ecNumber evidence="6">2.7.7.41</ecNumber>
    </recommendedName>
    <alternativeName>
        <fullName evidence="20">CDP-DAG synthase</fullName>
    </alternativeName>
    <alternativeName>
        <fullName evidence="22">CDP-DG synthase</fullName>
    </alternativeName>
    <alternativeName>
        <fullName evidence="18">CDP-diacylglycerol synthase</fullName>
    </alternativeName>
    <alternativeName>
        <fullName evidence="21">CDP-diglyceride pyrophosphorylase</fullName>
    </alternativeName>
    <alternativeName>
        <fullName evidence="23">CDP-diglyceride synthase</fullName>
    </alternativeName>
    <alternativeName>
        <fullName evidence="19">CTP:phosphatidate cytidylyltransferase</fullName>
    </alternativeName>
</protein>
<evidence type="ECO:0000256" key="3">
    <source>
        <dbReference type="ARBA" id="ARBA00005119"/>
    </source>
</evidence>
<keyword evidence="10 25" id="KW-0808">Transferase</keyword>
<sequence length="269" mass="29389">MKQRVITAVVALCLFIPIIVYGGWAIQLTGALLAAVGVYELFRMKGLDIVSLEGVLAIVGAVLLVLPKSPWFALFPSSVTNETLFYLIVMLFLGISVFSKNTYTLDEAAFPVLVTLYVGTGFQNFVAARQNGAHGLVTLLYALFVVWSTDIGAYQIGRMYGKNKLAPSISPNKTIEGSIGGIVCAVIVSIIYFLLYPTNEFFQHGFLTMIVLTILFSIVGQLGDLVESAYKRHYGVKDSGNILPGHGGILDRFDSLLFVFPIMHLFGIF</sequence>
<keyword evidence="12 25" id="KW-0548">Nucleotidyltransferase</keyword>
<feature type="transmembrane region" description="Helical" evidence="24">
    <location>
        <begin position="108"/>
        <end position="127"/>
    </location>
</feature>
<dbReference type="EC" id="2.7.7.41" evidence="6"/>
<evidence type="ECO:0000256" key="16">
    <source>
        <dbReference type="ARBA" id="ARBA00023209"/>
    </source>
</evidence>
<keyword evidence="14" id="KW-0443">Lipid metabolism</keyword>
<evidence type="ECO:0000256" key="17">
    <source>
        <dbReference type="ARBA" id="ARBA00023264"/>
    </source>
</evidence>
<accession>A0A430AKC8</accession>
<dbReference type="PANTHER" id="PTHR46382">
    <property type="entry name" value="PHOSPHATIDATE CYTIDYLYLTRANSFERASE"/>
    <property type="match status" value="1"/>
</dbReference>
<evidence type="ECO:0000256" key="5">
    <source>
        <dbReference type="ARBA" id="ARBA00010185"/>
    </source>
</evidence>
<feature type="transmembrane region" description="Helical" evidence="24">
    <location>
        <begin position="175"/>
        <end position="195"/>
    </location>
</feature>
<reference evidence="25 26" key="1">
    <citation type="submission" date="2017-05" db="EMBL/GenBank/DDBJ databases">
        <title>Vagococcus spp. assemblies.</title>
        <authorList>
            <person name="Gulvik C.A."/>
        </authorList>
    </citation>
    <scope>NUCLEOTIDE SEQUENCE [LARGE SCALE GENOMIC DNA]</scope>
    <source>
        <strain evidence="25 26">DSM 24756</strain>
    </source>
</reference>
<evidence type="ECO:0000313" key="25">
    <source>
        <dbReference type="EMBL" id="RSU08572.1"/>
    </source>
</evidence>
<keyword evidence="11 24" id="KW-0812">Transmembrane</keyword>
<dbReference type="Pfam" id="PF01148">
    <property type="entry name" value="CTP_transf_1"/>
    <property type="match status" value="1"/>
</dbReference>
<evidence type="ECO:0000256" key="2">
    <source>
        <dbReference type="ARBA" id="ARBA00004651"/>
    </source>
</evidence>
<evidence type="ECO:0000256" key="10">
    <source>
        <dbReference type="ARBA" id="ARBA00022679"/>
    </source>
</evidence>
<dbReference type="AlphaFoldDB" id="A0A430AKC8"/>
<comment type="pathway">
    <text evidence="4">Lipid metabolism.</text>
</comment>
<keyword evidence="16" id="KW-0594">Phospholipid biosynthesis</keyword>
<keyword evidence="8" id="KW-1003">Cell membrane</keyword>
<evidence type="ECO:0000256" key="21">
    <source>
        <dbReference type="ARBA" id="ARBA00032396"/>
    </source>
</evidence>
<evidence type="ECO:0000256" key="12">
    <source>
        <dbReference type="ARBA" id="ARBA00022695"/>
    </source>
</evidence>
<evidence type="ECO:0000256" key="8">
    <source>
        <dbReference type="ARBA" id="ARBA00022475"/>
    </source>
</evidence>
<gene>
    <name evidence="25" type="ORF">CBF30_04905</name>
</gene>
<feature type="transmembrane region" description="Helical" evidence="24">
    <location>
        <begin position="6"/>
        <end position="39"/>
    </location>
</feature>
<dbReference type="GO" id="GO:0016024">
    <property type="term" value="P:CDP-diacylglycerol biosynthetic process"/>
    <property type="evidence" value="ECO:0007669"/>
    <property type="project" value="TreeGrafter"/>
</dbReference>
<evidence type="ECO:0000256" key="23">
    <source>
        <dbReference type="ARBA" id="ARBA00033406"/>
    </source>
</evidence>
<comment type="caution">
    <text evidence="25">The sequence shown here is derived from an EMBL/GenBank/DDBJ whole genome shotgun (WGS) entry which is preliminary data.</text>
</comment>
<evidence type="ECO:0000256" key="6">
    <source>
        <dbReference type="ARBA" id="ARBA00012487"/>
    </source>
</evidence>
<evidence type="ECO:0000256" key="9">
    <source>
        <dbReference type="ARBA" id="ARBA00022516"/>
    </source>
</evidence>
<keyword evidence="17" id="KW-1208">Phospholipid metabolism</keyword>
<keyword evidence="15 24" id="KW-0472">Membrane</keyword>
<feature type="transmembrane region" description="Helical" evidence="24">
    <location>
        <begin position="201"/>
        <end position="222"/>
    </location>
</feature>
<evidence type="ECO:0000256" key="4">
    <source>
        <dbReference type="ARBA" id="ARBA00005189"/>
    </source>
</evidence>
<comment type="similarity">
    <text evidence="5">Belongs to the CDS family.</text>
</comment>
<comment type="catalytic activity">
    <reaction evidence="1">
        <text>a 1,2-diacyl-sn-glycero-3-phosphate + CTP + H(+) = a CDP-1,2-diacyl-sn-glycerol + diphosphate</text>
        <dbReference type="Rhea" id="RHEA:16229"/>
        <dbReference type="ChEBI" id="CHEBI:15378"/>
        <dbReference type="ChEBI" id="CHEBI:33019"/>
        <dbReference type="ChEBI" id="CHEBI:37563"/>
        <dbReference type="ChEBI" id="CHEBI:58332"/>
        <dbReference type="ChEBI" id="CHEBI:58608"/>
        <dbReference type="EC" id="2.7.7.41"/>
    </reaction>
</comment>
<feature type="transmembrane region" description="Helical" evidence="24">
    <location>
        <begin position="46"/>
        <end position="64"/>
    </location>
</feature>
<dbReference type="PANTHER" id="PTHR46382:SF1">
    <property type="entry name" value="PHOSPHATIDATE CYTIDYLYLTRANSFERASE"/>
    <property type="match status" value="1"/>
</dbReference>
<organism evidence="25 26">
    <name type="scientific">Vagococcus entomophilus</name>
    <dbReference type="NCBI Taxonomy" id="1160095"/>
    <lineage>
        <taxon>Bacteria</taxon>
        <taxon>Bacillati</taxon>
        <taxon>Bacillota</taxon>
        <taxon>Bacilli</taxon>
        <taxon>Lactobacillales</taxon>
        <taxon>Enterococcaceae</taxon>
        <taxon>Vagococcus</taxon>
    </lineage>
</organism>
<dbReference type="OrthoDB" id="9799199at2"/>
<evidence type="ECO:0000256" key="19">
    <source>
        <dbReference type="ARBA" id="ARBA00031825"/>
    </source>
</evidence>
<evidence type="ECO:0000256" key="13">
    <source>
        <dbReference type="ARBA" id="ARBA00022989"/>
    </source>
</evidence>
<evidence type="ECO:0000313" key="26">
    <source>
        <dbReference type="Proteomes" id="UP000288669"/>
    </source>
</evidence>
<name>A0A430AKC8_9ENTE</name>
<evidence type="ECO:0000256" key="20">
    <source>
        <dbReference type="ARBA" id="ARBA00032253"/>
    </source>
</evidence>
<dbReference type="Proteomes" id="UP000288669">
    <property type="component" value="Unassembled WGS sequence"/>
</dbReference>
<dbReference type="GO" id="GO:0005886">
    <property type="term" value="C:plasma membrane"/>
    <property type="evidence" value="ECO:0007669"/>
    <property type="project" value="UniProtKB-SubCell"/>
</dbReference>
<dbReference type="RefSeq" id="WP_126823289.1">
    <property type="nucleotide sequence ID" value="NZ_JBHLWU010000001.1"/>
</dbReference>
<evidence type="ECO:0000256" key="7">
    <source>
        <dbReference type="ARBA" id="ARBA00019373"/>
    </source>
</evidence>
<dbReference type="EMBL" id="NGJZ01000001">
    <property type="protein sequence ID" value="RSU08572.1"/>
    <property type="molecule type" value="Genomic_DNA"/>
</dbReference>
<evidence type="ECO:0000256" key="15">
    <source>
        <dbReference type="ARBA" id="ARBA00023136"/>
    </source>
</evidence>
<evidence type="ECO:0000256" key="14">
    <source>
        <dbReference type="ARBA" id="ARBA00023098"/>
    </source>
</evidence>
<comment type="pathway">
    <text evidence="3">Phospholipid metabolism; CDP-diacylglycerol biosynthesis; CDP-diacylglycerol from sn-glycerol 3-phosphate: step 3/3.</text>
</comment>
<keyword evidence="9" id="KW-0444">Lipid biosynthesis</keyword>
<evidence type="ECO:0000256" key="18">
    <source>
        <dbReference type="ARBA" id="ARBA00029893"/>
    </source>
</evidence>
<dbReference type="GO" id="GO:0004605">
    <property type="term" value="F:phosphatidate cytidylyltransferase activity"/>
    <property type="evidence" value="ECO:0007669"/>
    <property type="project" value="UniProtKB-EC"/>
</dbReference>
<evidence type="ECO:0000256" key="1">
    <source>
        <dbReference type="ARBA" id="ARBA00001698"/>
    </source>
</evidence>
<proteinExistence type="inferred from homology"/>
<feature type="transmembrane region" description="Helical" evidence="24">
    <location>
        <begin position="133"/>
        <end position="154"/>
    </location>
</feature>